<dbReference type="InterPro" id="IPR045322">
    <property type="entry name" value="HECTD1/TRIP12-like"/>
</dbReference>
<proteinExistence type="predicted"/>
<dbReference type="AlphaFoldDB" id="A0A2G2W9P3"/>
<dbReference type="GO" id="GO:0043161">
    <property type="term" value="P:proteasome-mediated ubiquitin-dependent protein catabolic process"/>
    <property type="evidence" value="ECO:0007669"/>
    <property type="project" value="TreeGrafter"/>
</dbReference>
<dbReference type="EMBL" id="MLFT02000008">
    <property type="protein sequence ID" value="PHT41948.1"/>
    <property type="molecule type" value="Genomic_DNA"/>
</dbReference>
<dbReference type="OrthoDB" id="1739256at2759"/>
<evidence type="ECO:0000313" key="5">
    <source>
        <dbReference type="EMBL" id="PHT41948.1"/>
    </source>
</evidence>
<sequence>MQLCEMLSIGTEDSLSTFSMYSFVPVLLGLLNHKNNPEIMLLAARALTHLVDVLPSSCVAILHYGVVSCFVARLITIEYMDLAEQALKKISQEHPSACLRAGTLMAVLSYLDFFSSRVQRVATATAAHMCKKLRSDASDLVLLMYFFRLGNERILGSSLNPLNPLKSFTSPVPALPRRMPENVNPRLRTSCCPRCKEKYDLELAKLASEFENSSSQAKLESPRHQLPQWLQNDMLKNDSNVTSLSQIKDQGLLQQKNQELRKKWKDTCLQLQPTSDNV</sequence>
<reference evidence="5 6" key="1">
    <citation type="journal article" date="2017" name="Genome Biol.">
        <title>New reference genome sequences of hot pepper reveal the massive evolution of plant disease-resistance genes by retroduplication.</title>
        <authorList>
            <person name="Kim S."/>
            <person name="Park J."/>
            <person name="Yeom S.I."/>
            <person name="Kim Y.M."/>
            <person name="Seo E."/>
            <person name="Kim K.T."/>
            <person name="Kim M.S."/>
            <person name="Lee J.M."/>
            <person name="Cheong K."/>
            <person name="Shin H.S."/>
            <person name="Kim S.B."/>
            <person name="Han K."/>
            <person name="Lee J."/>
            <person name="Park M."/>
            <person name="Lee H.A."/>
            <person name="Lee H.Y."/>
            <person name="Lee Y."/>
            <person name="Oh S."/>
            <person name="Lee J.H."/>
            <person name="Choi E."/>
            <person name="Choi E."/>
            <person name="Lee S.E."/>
            <person name="Jeon J."/>
            <person name="Kim H."/>
            <person name="Choi G."/>
            <person name="Song H."/>
            <person name="Lee J."/>
            <person name="Lee S.C."/>
            <person name="Kwon J.K."/>
            <person name="Lee H.Y."/>
            <person name="Koo N."/>
            <person name="Hong Y."/>
            <person name="Kim R.W."/>
            <person name="Kang W.H."/>
            <person name="Huh J.H."/>
            <person name="Kang B.C."/>
            <person name="Yang T.J."/>
            <person name="Lee Y.H."/>
            <person name="Bennetzen J.L."/>
            <person name="Choi D."/>
        </authorList>
    </citation>
    <scope>NUCLEOTIDE SEQUENCE [LARGE SCALE GENOMIC DNA]</scope>
    <source>
        <strain evidence="6">cv. PBC81</strain>
    </source>
</reference>
<dbReference type="EC" id="2.3.2.26" evidence="2"/>
<dbReference type="InterPro" id="IPR011989">
    <property type="entry name" value="ARM-like"/>
</dbReference>
<name>A0A2G2W9P3_CAPBA</name>
<keyword evidence="6" id="KW-1185">Reference proteome</keyword>
<evidence type="ECO:0000256" key="3">
    <source>
        <dbReference type="ARBA" id="ARBA00022679"/>
    </source>
</evidence>
<dbReference type="Pfam" id="PF25579">
    <property type="entry name" value="TPR_TRIP12_N"/>
    <property type="match status" value="1"/>
</dbReference>
<evidence type="ECO:0000256" key="1">
    <source>
        <dbReference type="ARBA" id="ARBA00000885"/>
    </source>
</evidence>
<dbReference type="Proteomes" id="UP000224567">
    <property type="component" value="Unassembled WGS sequence"/>
</dbReference>
<dbReference type="GO" id="GO:0000209">
    <property type="term" value="P:protein polyubiquitination"/>
    <property type="evidence" value="ECO:0007669"/>
    <property type="project" value="TreeGrafter"/>
</dbReference>
<accession>A0A2G2W9P3</accession>
<evidence type="ECO:0000256" key="2">
    <source>
        <dbReference type="ARBA" id="ARBA00012485"/>
    </source>
</evidence>
<dbReference type="STRING" id="33114.A0A2G2W9P3"/>
<reference evidence="6" key="2">
    <citation type="journal article" date="2017" name="J. Anim. Genet.">
        <title>Multiple reference genome sequences of hot pepper reveal the massive evolution of plant disease resistance genes by retroduplication.</title>
        <authorList>
            <person name="Kim S."/>
            <person name="Park J."/>
            <person name="Yeom S.-I."/>
            <person name="Kim Y.-M."/>
            <person name="Seo E."/>
            <person name="Kim K.-T."/>
            <person name="Kim M.-S."/>
            <person name="Lee J.M."/>
            <person name="Cheong K."/>
            <person name="Shin H.-S."/>
            <person name="Kim S.-B."/>
            <person name="Han K."/>
            <person name="Lee J."/>
            <person name="Park M."/>
            <person name="Lee H.-A."/>
            <person name="Lee H.-Y."/>
            <person name="Lee Y."/>
            <person name="Oh S."/>
            <person name="Lee J.H."/>
            <person name="Choi E."/>
            <person name="Choi E."/>
            <person name="Lee S.E."/>
            <person name="Jeon J."/>
            <person name="Kim H."/>
            <person name="Choi G."/>
            <person name="Song H."/>
            <person name="Lee J."/>
            <person name="Lee S.-C."/>
            <person name="Kwon J.-K."/>
            <person name="Lee H.-Y."/>
            <person name="Koo N."/>
            <person name="Hong Y."/>
            <person name="Kim R.W."/>
            <person name="Kang W.-H."/>
            <person name="Huh J.H."/>
            <person name="Kang B.-C."/>
            <person name="Yang T.-J."/>
            <person name="Lee Y.-H."/>
            <person name="Bennetzen J.L."/>
            <person name="Choi D."/>
        </authorList>
    </citation>
    <scope>NUCLEOTIDE SEQUENCE [LARGE SCALE GENOMIC DNA]</scope>
    <source>
        <strain evidence="6">cv. PBC81</strain>
    </source>
</reference>
<evidence type="ECO:0000313" key="6">
    <source>
        <dbReference type="Proteomes" id="UP000224567"/>
    </source>
</evidence>
<dbReference type="InterPro" id="IPR057948">
    <property type="entry name" value="TPR_TRIP12_N"/>
</dbReference>
<protein>
    <recommendedName>
        <fullName evidence="2">HECT-type E3 ubiquitin transferase</fullName>
        <ecNumber evidence="2">2.3.2.26</ecNumber>
    </recommendedName>
</protein>
<comment type="caution">
    <text evidence="5">The sequence shown here is derived from an EMBL/GenBank/DDBJ whole genome shotgun (WGS) entry which is preliminary data.</text>
</comment>
<feature type="domain" description="E3 ubiquitin-protein ligase TRIP12-like TPR repeats" evidence="4">
    <location>
        <begin position="2"/>
        <end position="100"/>
    </location>
</feature>
<comment type="catalytic activity">
    <reaction evidence="1">
        <text>S-ubiquitinyl-[E2 ubiquitin-conjugating enzyme]-L-cysteine + [acceptor protein]-L-lysine = [E2 ubiquitin-conjugating enzyme]-L-cysteine + N(6)-ubiquitinyl-[acceptor protein]-L-lysine.</text>
        <dbReference type="EC" id="2.3.2.26"/>
    </reaction>
</comment>
<gene>
    <name evidence="5" type="ORF">CQW23_20802</name>
</gene>
<evidence type="ECO:0000259" key="4">
    <source>
        <dbReference type="Pfam" id="PF25579"/>
    </source>
</evidence>
<dbReference type="Gene3D" id="1.25.10.10">
    <property type="entry name" value="Leucine-rich Repeat Variant"/>
    <property type="match status" value="1"/>
</dbReference>
<dbReference type="PANTHER" id="PTHR45670">
    <property type="entry name" value="E3 UBIQUITIN-PROTEIN LIGASE TRIP12"/>
    <property type="match status" value="1"/>
</dbReference>
<dbReference type="InterPro" id="IPR016024">
    <property type="entry name" value="ARM-type_fold"/>
</dbReference>
<dbReference type="GO" id="GO:0061630">
    <property type="term" value="F:ubiquitin protein ligase activity"/>
    <property type="evidence" value="ECO:0007669"/>
    <property type="project" value="UniProtKB-EC"/>
</dbReference>
<dbReference type="PANTHER" id="PTHR45670:SF1">
    <property type="entry name" value="E3 UBIQUITIN-PROTEIN LIGASE HECTD1"/>
    <property type="match status" value="1"/>
</dbReference>
<keyword evidence="3" id="KW-0808">Transferase</keyword>
<organism evidence="5 6">
    <name type="scientific">Capsicum baccatum</name>
    <name type="common">Peruvian pepper</name>
    <dbReference type="NCBI Taxonomy" id="33114"/>
    <lineage>
        <taxon>Eukaryota</taxon>
        <taxon>Viridiplantae</taxon>
        <taxon>Streptophyta</taxon>
        <taxon>Embryophyta</taxon>
        <taxon>Tracheophyta</taxon>
        <taxon>Spermatophyta</taxon>
        <taxon>Magnoliopsida</taxon>
        <taxon>eudicotyledons</taxon>
        <taxon>Gunneridae</taxon>
        <taxon>Pentapetalae</taxon>
        <taxon>asterids</taxon>
        <taxon>lamiids</taxon>
        <taxon>Solanales</taxon>
        <taxon>Solanaceae</taxon>
        <taxon>Solanoideae</taxon>
        <taxon>Capsiceae</taxon>
        <taxon>Capsicum</taxon>
    </lineage>
</organism>
<dbReference type="SUPFAM" id="SSF48371">
    <property type="entry name" value="ARM repeat"/>
    <property type="match status" value="1"/>
</dbReference>